<dbReference type="Proteomes" id="UP000225706">
    <property type="component" value="Unassembled WGS sequence"/>
</dbReference>
<keyword evidence="2" id="KW-1185">Reference proteome</keyword>
<name>A0A2B4R678_STYPI</name>
<evidence type="ECO:0000313" key="2">
    <source>
        <dbReference type="Proteomes" id="UP000225706"/>
    </source>
</evidence>
<accession>A0A2B4R678</accession>
<organism evidence="1 2">
    <name type="scientific">Stylophora pistillata</name>
    <name type="common">Smooth cauliflower coral</name>
    <dbReference type="NCBI Taxonomy" id="50429"/>
    <lineage>
        <taxon>Eukaryota</taxon>
        <taxon>Metazoa</taxon>
        <taxon>Cnidaria</taxon>
        <taxon>Anthozoa</taxon>
        <taxon>Hexacorallia</taxon>
        <taxon>Scleractinia</taxon>
        <taxon>Astrocoeniina</taxon>
        <taxon>Pocilloporidae</taxon>
        <taxon>Stylophora</taxon>
    </lineage>
</organism>
<sequence length="209" mass="23716">MLTAWLRSDEAKRIAEKKRTKAWNDFKAEYPNADLTKFTGLNNSTLLSGALLQAVEFLVNYLTWFQNRSNRFCSITFISQPEEFFLRWVESALPGDTTFSQMKNNYDQPSFRRLCSEFGISSSTDFRFKEGRNHGLGSVFIYVTNAGSMATAIPYPGDNKLSDEGGKAANGNLIYFIRNDNVKVEKQFEFFMADKSEGLAQAGMARLNQ</sequence>
<dbReference type="EMBL" id="LSMT01001445">
    <property type="protein sequence ID" value="PFX12313.1"/>
    <property type="molecule type" value="Genomic_DNA"/>
</dbReference>
<comment type="caution">
    <text evidence="1">The sequence shown here is derived from an EMBL/GenBank/DDBJ whole genome shotgun (WGS) entry which is preliminary data.</text>
</comment>
<reference evidence="2" key="1">
    <citation type="journal article" date="2017" name="bioRxiv">
        <title>Comparative analysis of the genomes of Stylophora pistillata and Acropora digitifera provides evidence for extensive differences between species of corals.</title>
        <authorList>
            <person name="Voolstra C.R."/>
            <person name="Li Y."/>
            <person name="Liew Y.J."/>
            <person name="Baumgarten S."/>
            <person name="Zoccola D."/>
            <person name="Flot J.-F."/>
            <person name="Tambutte S."/>
            <person name="Allemand D."/>
            <person name="Aranda M."/>
        </authorList>
    </citation>
    <scope>NUCLEOTIDE SEQUENCE [LARGE SCALE GENOMIC DNA]</scope>
</reference>
<protein>
    <submittedName>
        <fullName evidence="1">Uncharacterized protein</fullName>
    </submittedName>
</protein>
<gene>
    <name evidence="1" type="ORF">AWC38_SpisGene23752</name>
</gene>
<proteinExistence type="predicted"/>
<evidence type="ECO:0000313" key="1">
    <source>
        <dbReference type="EMBL" id="PFX12313.1"/>
    </source>
</evidence>
<dbReference type="AlphaFoldDB" id="A0A2B4R678"/>